<reference evidence="1" key="1">
    <citation type="submission" date="2023-06" db="EMBL/GenBank/DDBJ databases">
        <title>Egi l300058.</title>
        <authorList>
            <person name="Gao L."/>
            <person name="Fang B.-Z."/>
            <person name="Li W.-J."/>
        </authorList>
    </citation>
    <scope>NUCLEOTIDE SEQUENCE</scope>
    <source>
        <strain evidence="1">EGI L300058</strain>
    </source>
</reference>
<name>A0ABT8GHJ3_9MICO</name>
<comment type="caution">
    <text evidence="1">The sequence shown here is derived from an EMBL/GenBank/DDBJ whole genome shotgun (WGS) entry which is preliminary data.</text>
</comment>
<keyword evidence="1" id="KW-0378">Hydrolase</keyword>
<keyword evidence="2" id="KW-1185">Reference proteome</keyword>
<dbReference type="EMBL" id="JAUHQA010000001">
    <property type="protein sequence ID" value="MDN4480892.1"/>
    <property type="molecule type" value="Genomic_DNA"/>
</dbReference>
<dbReference type="SUPFAM" id="SSF53474">
    <property type="entry name" value="alpha/beta-Hydrolases"/>
    <property type="match status" value="1"/>
</dbReference>
<dbReference type="InterPro" id="IPR029058">
    <property type="entry name" value="AB_hydrolase_fold"/>
</dbReference>
<gene>
    <name evidence="1" type="ORF">QQX02_08170</name>
</gene>
<dbReference type="PANTHER" id="PTHR37946:SF1">
    <property type="entry name" value="SLL1969 PROTEIN"/>
    <property type="match status" value="1"/>
</dbReference>
<accession>A0ABT8GHJ3</accession>
<dbReference type="GO" id="GO:0016787">
    <property type="term" value="F:hydrolase activity"/>
    <property type="evidence" value="ECO:0007669"/>
    <property type="project" value="UniProtKB-KW"/>
</dbReference>
<dbReference type="RefSeq" id="WP_301142354.1">
    <property type="nucleotide sequence ID" value="NZ_JAUHQA010000001.1"/>
</dbReference>
<dbReference type="PANTHER" id="PTHR37946">
    <property type="entry name" value="SLL1969 PROTEIN"/>
    <property type="match status" value="1"/>
</dbReference>
<dbReference type="Proteomes" id="UP001172708">
    <property type="component" value="Unassembled WGS sequence"/>
</dbReference>
<sequence length="221" mass="24549">MKDLFRFWAWWTRDYAYALVWQVRALVNRVHPDSFLTGTRTPVVVLPGIYETWKFMQPLIEQLHAQGHPVHVVADLRRNHRPVTEMAEHVETYLRNNDLEDVLLVAHSKGGLTGKVVMAGPAGDRVRGMLAVATPFGGSRYARAMPLRSLRAFSSRDATITSLARQTTVNGRIVSVYARFDPHIPGGSELPGATNVMLDTGGHFRVLGHPGVLAELATFAD</sequence>
<proteinExistence type="predicted"/>
<dbReference type="Gene3D" id="3.40.50.1820">
    <property type="entry name" value="alpha/beta hydrolase"/>
    <property type="match status" value="1"/>
</dbReference>
<evidence type="ECO:0000313" key="2">
    <source>
        <dbReference type="Proteomes" id="UP001172708"/>
    </source>
</evidence>
<protein>
    <submittedName>
        <fullName evidence="1">Alpha/beta hydrolase</fullName>
    </submittedName>
</protein>
<evidence type="ECO:0000313" key="1">
    <source>
        <dbReference type="EMBL" id="MDN4480892.1"/>
    </source>
</evidence>
<organism evidence="1 2">
    <name type="scientific">Demequina muriae</name>
    <dbReference type="NCBI Taxonomy" id="3051664"/>
    <lineage>
        <taxon>Bacteria</taxon>
        <taxon>Bacillati</taxon>
        <taxon>Actinomycetota</taxon>
        <taxon>Actinomycetes</taxon>
        <taxon>Micrococcales</taxon>
        <taxon>Demequinaceae</taxon>
        <taxon>Demequina</taxon>
    </lineage>
</organism>